<dbReference type="PANTHER" id="PTHR43664:SF1">
    <property type="entry name" value="BETA-METHYLMALYL-COA DEHYDRATASE"/>
    <property type="match status" value="1"/>
</dbReference>
<proteinExistence type="predicted"/>
<dbReference type="GO" id="GO:0016829">
    <property type="term" value="F:lyase activity"/>
    <property type="evidence" value="ECO:0007669"/>
    <property type="project" value="InterPro"/>
</dbReference>
<evidence type="ECO:0000313" key="2">
    <source>
        <dbReference type="Proteomes" id="UP000319142"/>
    </source>
</evidence>
<dbReference type="InterPro" id="IPR048274">
    <property type="entry name" value="MC_hydratase"/>
</dbReference>
<reference evidence="1 2" key="1">
    <citation type="submission" date="2019-07" db="EMBL/GenBank/DDBJ databases">
        <title>The pathways for chlorine oxyanion respiration interact through the shared metabolite chlorate.</title>
        <authorList>
            <person name="Barnum T.P."/>
            <person name="Cheng Y."/>
            <person name="Hill K.A."/>
            <person name="Lucas L.N."/>
            <person name="Carlson H.K."/>
            <person name="Coates J.D."/>
        </authorList>
    </citation>
    <scope>NUCLEOTIDE SEQUENCE [LARGE SCALE GENOMIC DNA]</scope>
    <source>
        <strain evidence="1">UCB</strain>
    </source>
</reference>
<dbReference type="PANTHER" id="PTHR43664">
    <property type="entry name" value="MONOAMINE OXIDASE-RELATED"/>
    <property type="match status" value="1"/>
</dbReference>
<dbReference type="InterPro" id="IPR052342">
    <property type="entry name" value="MCH/BMMD"/>
</dbReference>
<sequence length="165" mass="18645">MSEIEEVLTKAKKWPKGNGLDDMQVGQVFEHHWGRTLSEADNTQFSTMTLHFNPLYFNREYAREHDHPGVVINPMLVFLTVFGLSVEDLSESGGAFLGVEDLSFHQPVYPGETLTARSKVVDLRDSGSRPNAGIATWHTEGFNQRGERVIDFHRTNMIAKQLEGK</sequence>
<organism evidence="1 2">
    <name type="scientific">Marinobacter vinifirmus</name>
    <dbReference type="NCBI Taxonomy" id="355591"/>
    <lineage>
        <taxon>Bacteria</taxon>
        <taxon>Pseudomonadati</taxon>
        <taxon>Pseudomonadota</taxon>
        <taxon>Gammaproteobacteria</taxon>
        <taxon>Pseudomonadales</taxon>
        <taxon>Marinobacteraceae</taxon>
        <taxon>Marinobacter</taxon>
    </lineage>
</organism>
<dbReference type="InterPro" id="IPR029069">
    <property type="entry name" value="HotDog_dom_sf"/>
</dbReference>
<comment type="caution">
    <text evidence="1">The sequence shown here is derived from an EMBL/GenBank/DDBJ whole genome shotgun (WGS) entry which is preliminary data.</text>
</comment>
<dbReference type="CDD" id="cd03451">
    <property type="entry name" value="FkbR2"/>
    <property type="match status" value="1"/>
</dbReference>
<dbReference type="SUPFAM" id="SSF54637">
    <property type="entry name" value="Thioesterase/thiol ester dehydrase-isomerase"/>
    <property type="match status" value="1"/>
</dbReference>
<dbReference type="Pfam" id="PF19315">
    <property type="entry name" value="MC_hydratase"/>
    <property type="match status" value="1"/>
</dbReference>
<dbReference type="RefSeq" id="WP_273134815.1">
    <property type="nucleotide sequence ID" value="NZ_VMRX01000046.1"/>
</dbReference>
<dbReference type="EMBL" id="VMRX01000046">
    <property type="protein sequence ID" value="TVT31104.1"/>
    <property type="molecule type" value="Genomic_DNA"/>
</dbReference>
<accession>A0A558B3K6</accession>
<dbReference type="AlphaFoldDB" id="A0A558B3K6"/>
<protein>
    <submittedName>
        <fullName evidence="1">MaoC family dehydratase</fullName>
    </submittedName>
</protein>
<gene>
    <name evidence="1" type="ORF">FHK81_15630</name>
</gene>
<name>A0A558B3K6_9GAMM</name>
<dbReference type="Proteomes" id="UP000319142">
    <property type="component" value="Unassembled WGS sequence"/>
</dbReference>
<evidence type="ECO:0000313" key="1">
    <source>
        <dbReference type="EMBL" id="TVT31104.1"/>
    </source>
</evidence>
<dbReference type="Gene3D" id="3.10.129.10">
    <property type="entry name" value="Hotdog Thioesterase"/>
    <property type="match status" value="1"/>
</dbReference>